<dbReference type="InterPro" id="IPR038765">
    <property type="entry name" value="Papain-like_cys_pep_sf"/>
</dbReference>
<feature type="compositionally biased region" description="Acidic residues" evidence="2">
    <location>
        <begin position="182"/>
        <end position="195"/>
    </location>
</feature>
<feature type="region of interest" description="Disordered" evidence="2">
    <location>
        <begin position="214"/>
        <end position="253"/>
    </location>
</feature>
<dbReference type="PANTHER" id="PTHR34835">
    <property type="entry name" value="OS07G0283600 PROTEIN-RELATED"/>
    <property type="match status" value="1"/>
</dbReference>
<dbReference type="PANTHER" id="PTHR34835:SF90">
    <property type="entry name" value="AMINOTRANSFERASE-LIKE PLANT MOBILE DOMAIN-CONTAINING PROTEIN"/>
    <property type="match status" value="1"/>
</dbReference>
<feature type="region of interest" description="Disordered" evidence="2">
    <location>
        <begin position="312"/>
        <end position="423"/>
    </location>
</feature>
<dbReference type="Gene3D" id="3.40.395.10">
    <property type="entry name" value="Adenoviral Proteinase, Chain A"/>
    <property type="match status" value="1"/>
</dbReference>
<dbReference type="EMBL" id="NBSK02000005">
    <property type="protein sequence ID" value="KAJ0206003.1"/>
    <property type="molecule type" value="Genomic_DNA"/>
</dbReference>
<dbReference type="AlphaFoldDB" id="A0A9R1VJV6"/>
<dbReference type="Proteomes" id="UP000235145">
    <property type="component" value="Unassembled WGS sequence"/>
</dbReference>
<name>A0A9R1VJV6_LACSA</name>
<feature type="compositionally biased region" description="Basic and acidic residues" evidence="2">
    <location>
        <begin position="216"/>
        <end position="243"/>
    </location>
</feature>
<gene>
    <name evidence="3" type="ORF">LSAT_V11C500274450</name>
</gene>
<protein>
    <recommendedName>
        <fullName evidence="5">Ubiquitin-like protease family profile domain-containing protein</fullName>
    </recommendedName>
</protein>
<evidence type="ECO:0000256" key="2">
    <source>
        <dbReference type="SAM" id="MobiDB-lite"/>
    </source>
</evidence>
<proteinExistence type="predicted"/>
<feature type="compositionally biased region" description="Polar residues" evidence="2">
    <location>
        <begin position="384"/>
        <end position="397"/>
    </location>
</feature>
<dbReference type="SUPFAM" id="SSF54001">
    <property type="entry name" value="Cysteine proteinases"/>
    <property type="match status" value="1"/>
</dbReference>
<keyword evidence="1" id="KW-0175">Coiled coil</keyword>
<comment type="caution">
    <text evidence="3">The sequence shown here is derived from an EMBL/GenBank/DDBJ whole genome shotgun (WGS) entry which is preliminary data.</text>
</comment>
<sequence length="690" mass="79564">MIYVLDCLVRTKNSYIPYSDNSFFIGPSAFSVLFYADNIHSEALTVTRKRPTICYWSSEKIRYREKFEQDKGRFGVGELNEEFVNEGDTDLEDSDSDKDEDHFVEAYESKISKMLNSFERMEEKLNSKLNDAMTKIFKEKMTNMIVKEKTESTTLFNFPINEIGVEGINLTPIMGQKTNDQTENEDKEGNGEEYNDNGASQPEVDYLLDSNEADNEGIKNDADKNQKEGEIGVKEKDGKRNENQNDEEEKDDHAEEKIIMKRLFNKLKMKICWIKLLTTLWTMSLELDQEDEIWNHPEMKTIFDNIDIGTKVEKTKGDDTGKENSEDINEGGTEAKNTKDGGEEKQTEIEKGNAEDRGKKKSENQNKKGEKADKTKGNKGDTLPSFSLGLSQDSNQTSSKKSNESSPKKSLTKKQIKDDHHKTKYGQIAERAVMESLYANTEIFGEVLDTWSDLLNHQELERDFENSPYRLFLKVGVSTAYLTSTLSDKRKYENFKENFHDSTNGYKKILNIKDIDMKPSIEILDNGAVEGDYEGKYGKNLFVRYFKEINHPRANAISKESIKPQRLEMSWRTVKNKVDCGVFAMRHMETYMGQPLSKWKPGLHKESAVQQTTLKKLRQRYAHIMLTSEINMLKAKVLDLAEKYQKVEFKVRTDHVYKAMQTIQKRTLKCDAIEQFVLKMHGFEVNCLSP</sequence>
<evidence type="ECO:0000313" key="3">
    <source>
        <dbReference type="EMBL" id="KAJ0206003.1"/>
    </source>
</evidence>
<reference evidence="3 4" key="1">
    <citation type="journal article" date="2017" name="Nat. Commun.">
        <title>Genome assembly with in vitro proximity ligation data and whole-genome triplication in lettuce.</title>
        <authorList>
            <person name="Reyes-Chin-Wo S."/>
            <person name="Wang Z."/>
            <person name="Yang X."/>
            <person name="Kozik A."/>
            <person name="Arikit S."/>
            <person name="Song C."/>
            <person name="Xia L."/>
            <person name="Froenicke L."/>
            <person name="Lavelle D.O."/>
            <person name="Truco M.J."/>
            <person name="Xia R."/>
            <person name="Zhu S."/>
            <person name="Xu C."/>
            <person name="Xu H."/>
            <person name="Xu X."/>
            <person name="Cox K."/>
            <person name="Korf I."/>
            <person name="Meyers B.C."/>
            <person name="Michelmore R.W."/>
        </authorList>
    </citation>
    <scope>NUCLEOTIDE SEQUENCE [LARGE SCALE GENOMIC DNA]</scope>
    <source>
        <strain evidence="4">cv. Salinas</strain>
        <tissue evidence="3">Seedlings</tissue>
    </source>
</reference>
<feature type="coiled-coil region" evidence="1">
    <location>
        <begin position="104"/>
        <end position="135"/>
    </location>
</feature>
<feature type="compositionally biased region" description="Basic and acidic residues" evidence="2">
    <location>
        <begin position="312"/>
        <end position="325"/>
    </location>
</feature>
<keyword evidence="4" id="KW-1185">Reference proteome</keyword>
<feature type="region of interest" description="Disordered" evidence="2">
    <location>
        <begin position="175"/>
        <end position="202"/>
    </location>
</feature>
<evidence type="ECO:0000256" key="1">
    <source>
        <dbReference type="SAM" id="Coils"/>
    </source>
</evidence>
<evidence type="ECO:0008006" key="5">
    <source>
        <dbReference type="Google" id="ProtNLM"/>
    </source>
</evidence>
<organism evidence="3 4">
    <name type="scientific">Lactuca sativa</name>
    <name type="common">Garden lettuce</name>
    <dbReference type="NCBI Taxonomy" id="4236"/>
    <lineage>
        <taxon>Eukaryota</taxon>
        <taxon>Viridiplantae</taxon>
        <taxon>Streptophyta</taxon>
        <taxon>Embryophyta</taxon>
        <taxon>Tracheophyta</taxon>
        <taxon>Spermatophyta</taxon>
        <taxon>Magnoliopsida</taxon>
        <taxon>eudicotyledons</taxon>
        <taxon>Gunneridae</taxon>
        <taxon>Pentapetalae</taxon>
        <taxon>asterids</taxon>
        <taxon>campanulids</taxon>
        <taxon>Asterales</taxon>
        <taxon>Asteraceae</taxon>
        <taxon>Cichorioideae</taxon>
        <taxon>Cichorieae</taxon>
        <taxon>Lactucinae</taxon>
        <taxon>Lactuca</taxon>
    </lineage>
</organism>
<accession>A0A9R1VJV6</accession>
<evidence type="ECO:0000313" key="4">
    <source>
        <dbReference type="Proteomes" id="UP000235145"/>
    </source>
</evidence>
<feature type="compositionally biased region" description="Basic and acidic residues" evidence="2">
    <location>
        <begin position="336"/>
        <end position="379"/>
    </location>
</feature>